<keyword evidence="2 4" id="KW-0808">Transferase</keyword>
<dbReference type="PANTHER" id="PTHR43363">
    <property type="entry name" value="HYPOXANTHINE PHOSPHORIBOSYLTRANSFERASE"/>
    <property type="match status" value="1"/>
</dbReference>
<dbReference type="InterPro" id="IPR000836">
    <property type="entry name" value="PRTase_dom"/>
</dbReference>
<dbReference type="SUPFAM" id="SSF53271">
    <property type="entry name" value="PRTase-like"/>
    <property type="match status" value="1"/>
</dbReference>
<dbReference type="GO" id="GO:0016757">
    <property type="term" value="F:glycosyltransferase activity"/>
    <property type="evidence" value="ECO:0007669"/>
    <property type="project" value="UniProtKB-KW"/>
</dbReference>
<accession>A0A3P1SXF2</accession>
<reference evidence="4 5" key="1">
    <citation type="submission" date="2018-11" db="EMBL/GenBank/DDBJ databases">
        <title>The draft genome sequence of Amphritea balenae JAMM 1525T.</title>
        <authorList>
            <person name="Fang Z."/>
            <person name="Zhang Y."/>
            <person name="Han X."/>
        </authorList>
    </citation>
    <scope>NUCLEOTIDE SEQUENCE [LARGE SCALE GENOMIC DNA]</scope>
    <source>
        <strain evidence="4 5">JAMM 1525</strain>
    </source>
</reference>
<dbReference type="Pfam" id="PF00156">
    <property type="entry name" value="Pribosyltran"/>
    <property type="match status" value="1"/>
</dbReference>
<dbReference type="Proteomes" id="UP000267535">
    <property type="component" value="Unassembled WGS sequence"/>
</dbReference>
<name>A0A3P1SXF2_9GAMM</name>
<dbReference type="OrthoDB" id="199120at2"/>
<dbReference type="RefSeq" id="WP_124924728.1">
    <property type="nucleotide sequence ID" value="NZ_RQXV01000001.1"/>
</dbReference>
<evidence type="ECO:0000256" key="2">
    <source>
        <dbReference type="ARBA" id="ARBA00022679"/>
    </source>
</evidence>
<organism evidence="4 5">
    <name type="scientific">Amphritea balenae</name>
    <dbReference type="NCBI Taxonomy" id="452629"/>
    <lineage>
        <taxon>Bacteria</taxon>
        <taxon>Pseudomonadati</taxon>
        <taxon>Pseudomonadota</taxon>
        <taxon>Gammaproteobacteria</taxon>
        <taxon>Oceanospirillales</taxon>
        <taxon>Oceanospirillaceae</taxon>
        <taxon>Amphritea</taxon>
    </lineage>
</organism>
<evidence type="ECO:0000259" key="3">
    <source>
        <dbReference type="Pfam" id="PF00156"/>
    </source>
</evidence>
<dbReference type="AlphaFoldDB" id="A0A3P1SXF2"/>
<keyword evidence="5" id="KW-1185">Reference proteome</keyword>
<comment type="caution">
    <text evidence="4">The sequence shown here is derived from an EMBL/GenBank/DDBJ whole genome shotgun (WGS) entry which is preliminary data.</text>
</comment>
<feature type="domain" description="Phosphoribosyltransferase" evidence="3">
    <location>
        <begin position="3"/>
        <end position="152"/>
    </location>
</feature>
<dbReference type="EMBL" id="RQXV01000001">
    <property type="protein sequence ID" value="RRD01655.1"/>
    <property type="molecule type" value="Genomic_DNA"/>
</dbReference>
<dbReference type="PANTHER" id="PTHR43363:SF1">
    <property type="entry name" value="HYPOXANTHINE-GUANINE PHOSPHORIBOSYLTRANSFERASE"/>
    <property type="match status" value="1"/>
</dbReference>
<evidence type="ECO:0000256" key="1">
    <source>
        <dbReference type="ARBA" id="ARBA00022676"/>
    </source>
</evidence>
<sequence length="191" mass="21745">MVQKTYLDAQTLLEDSFRLGAKVLNDGFKPSYIIAIWRGGTPIGVAVQEFMAYYGVQSDHIAIRTSSYSDGIDGRSKTVLIHGMDYLIKNITADDQLLIVDDVYDTGLTIQAVIAELKRKCRLNTPHDIRIAVPYFKPSRNKTGVDPEYYLHETEEWLKYPHSLEGLGVDEIKEHRPELFEIIGHLIPEQH</sequence>
<dbReference type="InterPro" id="IPR029057">
    <property type="entry name" value="PRTase-like"/>
</dbReference>
<proteinExistence type="predicted"/>
<protein>
    <submittedName>
        <fullName evidence="4">Hypoxanthine phosphoribosyltransferase</fullName>
    </submittedName>
</protein>
<gene>
    <name evidence="4" type="ORF">EHS89_03620</name>
</gene>
<dbReference type="Gene3D" id="3.40.50.2020">
    <property type="match status" value="1"/>
</dbReference>
<dbReference type="CDD" id="cd06223">
    <property type="entry name" value="PRTases_typeI"/>
    <property type="match status" value="1"/>
</dbReference>
<keyword evidence="1 4" id="KW-0328">Glycosyltransferase</keyword>
<evidence type="ECO:0000313" key="5">
    <source>
        <dbReference type="Proteomes" id="UP000267535"/>
    </source>
</evidence>
<evidence type="ECO:0000313" key="4">
    <source>
        <dbReference type="EMBL" id="RRD01655.1"/>
    </source>
</evidence>